<dbReference type="Proteomes" id="UP000192042">
    <property type="component" value="Chromosome I"/>
</dbReference>
<gene>
    <name evidence="5" type="ORF">NSJP_4022</name>
</gene>
<evidence type="ECO:0000313" key="6">
    <source>
        <dbReference type="Proteomes" id="UP000192042"/>
    </source>
</evidence>
<dbReference type="KEGG" id="nja:NSJP_4022"/>
<dbReference type="CDD" id="cd06438">
    <property type="entry name" value="EpsO_like"/>
    <property type="match status" value="1"/>
</dbReference>
<accession>A0A1W1IBB6</accession>
<sequence length="418" mass="45853">MVLLARRMPTKAHSLVPSMNTVLAILLILILIPLSALLLYQWFLAVASFFFRSPAASARTAKSHFVILIPAHDEEVGIGSSLESIGRLNYSSTHYHVVVVADRCTDDTATIARKMGAQCFERSDGQSGKGAALAWGIQQARNANIPFDAVVIVDADTVVDRNLLSAFDEKLESGHEVQQGYNYLSNPWSTPFTRIIAVTSTLRNGRYYTGKTVLGIPGMLTGTGMCISAEVLNRHGWTAFSVGEDWEFSVQLLLAGDSIYFNPAARAFARESQGLKQASRQRLRWASGRYAIMGEKLWALISTGVRNRSYSLVDEAVTLLAPNYSSQASLALLCLVGSWLVASDPLWTFVWYWSIGAFITIAGYFVLGVLSTEAPGKALAGLALVPIFLPWRMTIELLGMMGYGRRHWGRMSRGKVSS</sequence>
<protein>
    <submittedName>
        <fullName evidence="5">Putative Cell wall biosynthesis glycosyltransferase-like protein</fullName>
    </submittedName>
</protein>
<dbReference type="GO" id="GO:0016757">
    <property type="term" value="F:glycosyltransferase activity"/>
    <property type="evidence" value="ECO:0007669"/>
    <property type="project" value="UniProtKB-KW"/>
</dbReference>
<keyword evidence="6" id="KW-1185">Reference proteome</keyword>
<feature type="transmembrane region" description="Helical" evidence="4">
    <location>
        <begin position="349"/>
        <end position="367"/>
    </location>
</feature>
<dbReference type="Gene3D" id="3.90.550.10">
    <property type="entry name" value="Spore Coat Polysaccharide Biosynthesis Protein SpsA, Chain A"/>
    <property type="match status" value="1"/>
</dbReference>
<evidence type="ECO:0000256" key="4">
    <source>
        <dbReference type="SAM" id="Phobius"/>
    </source>
</evidence>
<keyword evidence="4" id="KW-0812">Transmembrane</keyword>
<evidence type="ECO:0000256" key="1">
    <source>
        <dbReference type="ARBA" id="ARBA00006739"/>
    </source>
</evidence>
<keyword evidence="3 5" id="KW-0808">Transferase</keyword>
<dbReference type="Pfam" id="PF13641">
    <property type="entry name" value="Glyco_tranf_2_3"/>
    <property type="match status" value="1"/>
</dbReference>
<dbReference type="AlphaFoldDB" id="A0A1W1IBB6"/>
<organism evidence="5 6">
    <name type="scientific">Nitrospira japonica</name>
    <dbReference type="NCBI Taxonomy" id="1325564"/>
    <lineage>
        <taxon>Bacteria</taxon>
        <taxon>Pseudomonadati</taxon>
        <taxon>Nitrospirota</taxon>
        <taxon>Nitrospiria</taxon>
        <taxon>Nitrospirales</taxon>
        <taxon>Nitrospiraceae</taxon>
        <taxon>Nitrospira</taxon>
    </lineage>
</organism>
<keyword evidence="4" id="KW-0472">Membrane</keyword>
<dbReference type="STRING" id="1325564.NSJP_4022"/>
<reference evidence="5 6" key="1">
    <citation type="submission" date="2017-03" db="EMBL/GenBank/DDBJ databases">
        <authorList>
            <person name="Afonso C.L."/>
            <person name="Miller P.J."/>
            <person name="Scott M.A."/>
            <person name="Spackman E."/>
            <person name="Goraichik I."/>
            <person name="Dimitrov K.M."/>
            <person name="Suarez D.L."/>
            <person name="Swayne D.E."/>
        </authorList>
    </citation>
    <scope>NUCLEOTIDE SEQUENCE [LARGE SCALE GENOMIC DNA]</scope>
    <source>
        <strain evidence="5">Genome sequencing of Nitrospira japonica strain NJ11</strain>
    </source>
</reference>
<evidence type="ECO:0000256" key="3">
    <source>
        <dbReference type="ARBA" id="ARBA00022679"/>
    </source>
</evidence>
<feature type="transmembrane region" description="Helical" evidence="4">
    <location>
        <begin position="379"/>
        <end position="403"/>
    </location>
</feature>
<proteinExistence type="inferred from homology"/>
<dbReference type="SUPFAM" id="SSF53448">
    <property type="entry name" value="Nucleotide-diphospho-sugar transferases"/>
    <property type="match status" value="1"/>
</dbReference>
<dbReference type="OrthoDB" id="9806824at2"/>
<keyword evidence="2" id="KW-0328">Glycosyltransferase</keyword>
<name>A0A1W1IBB6_9BACT</name>
<keyword evidence="4" id="KW-1133">Transmembrane helix</keyword>
<dbReference type="EMBL" id="LT828648">
    <property type="protein sequence ID" value="SLM50189.1"/>
    <property type="molecule type" value="Genomic_DNA"/>
</dbReference>
<dbReference type="PANTHER" id="PTHR43630">
    <property type="entry name" value="POLY-BETA-1,6-N-ACETYL-D-GLUCOSAMINE SYNTHASE"/>
    <property type="match status" value="1"/>
</dbReference>
<dbReference type="PANTHER" id="PTHR43630:SF1">
    <property type="entry name" value="POLY-BETA-1,6-N-ACETYL-D-GLUCOSAMINE SYNTHASE"/>
    <property type="match status" value="1"/>
</dbReference>
<evidence type="ECO:0000313" key="5">
    <source>
        <dbReference type="EMBL" id="SLM50189.1"/>
    </source>
</evidence>
<comment type="similarity">
    <text evidence="1">Belongs to the glycosyltransferase 2 family.</text>
</comment>
<dbReference type="InterPro" id="IPR029044">
    <property type="entry name" value="Nucleotide-diphossugar_trans"/>
</dbReference>
<evidence type="ECO:0000256" key="2">
    <source>
        <dbReference type="ARBA" id="ARBA00022676"/>
    </source>
</evidence>